<keyword evidence="8" id="KW-1185">Reference proteome</keyword>
<dbReference type="PROSITE" id="PS50977">
    <property type="entry name" value="HTH_TETR_2"/>
    <property type="match status" value="1"/>
</dbReference>
<dbReference type="InterPro" id="IPR050109">
    <property type="entry name" value="HTH-type_TetR-like_transc_reg"/>
</dbReference>
<organism evidence="7 8">
    <name type="scientific">Tenggerimyces flavus</name>
    <dbReference type="NCBI Taxonomy" id="1708749"/>
    <lineage>
        <taxon>Bacteria</taxon>
        <taxon>Bacillati</taxon>
        <taxon>Actinomycetota</taxon>
        <taxon>Actinomycetes</taxon>
        <taxon>Propionibacteriales</taxon>
        <taxon>Nocardioidaceae</taxon>
        <taxon>Tenggerimyces</taxon>
    </lineage>
</organism>
<keyword evidence="2 4" id="KW-0238">DNA-binding</keyword>
<evidence type="ECO:0000256" key="4">
    <source>
        <dbReference type="PROSITE-ProRule" id="PRU00335"/>
    </source>
</evidence>
<evidence type="ECO:0000313" key="7">
    <source>
        <dbReference type="EMBL" id="MFC3763062.1"/>
    </source>
</evidence>
<reference evidence="8" key="1">
    <citation type="journal article" date="2019" name="Int. J. Syst. Evol. Microbiol.">
        <title>The Global Catalogue of Microorganisms (GCM) 10K type strain sequencing project: providing services to taxonomists for standard genome sequencing and annotation.</title>
        <authorList>
            <consortium name="The Broad Institute Genomics Platform"/>
            <consortium name="The Broad Institute Genome Sequencing Center for Infectious Disease"/>
            <person name="Wu L."/>
            <person name="Ma J."/>
        </authorList>
    </citation>
    <scope>NUCLEOTIDE SEQUENCE [LARGE SCALE GENOMIC DNA]</scope>
    <source>
        <strain evidence="8">CGMCC 4.7241</strain>
    </source>
</reference>
<proteinExistence type="predicted"/>
<dbReference type="InterPro" id="IPR001647">
    <property type="entry name" value="HTH_TetR"/>
</dbReference>
<evidence type="ECO:0000256" key="5">
    <source>
        <dbReference type="SAM" id="MobiDB-lite"/>
    </source>
</evidence>
<dbReference type="PANTHER" id="PTHR30055:SF234">
    <property type="entry name" value="HTH-TYPE TRANSCRIPTIONAL REGULATOR BETI"/>
    <property type="match status" value="1"/>
</dbReference>
<accession>A0ABV7YEM7</accession>
<evidence type="ECO:0000313" key="8">
    <source>
        <dbReference type="Proteomes" id="UP001595699"/>
    </source>
</evidence>
<dbReference type="PANTHER" id="PTHR30055">
    <property type="entry name" value="HTH-TYPE TRANSCRIPTIONAL REGULATOR RUTR"/>
    <property type="match status" value="1"/>
</dbReference>
<evidence type="ECO:0000256" key="3">
    <source>
        <dbReference type="ARBA" id="ARBA00023163"/>
    </source>
</evidence>
<dbReference type="InterPro" id="IPR009057">
    <property type="entry name" value="Homeodomain-like_sf"/>
</dbReference>
<dbReference type="SUPFAM" id="SSF46689">
    <property type="entry name" value="Homeodomain-like"/>
    <property type="match status" value="1"/>
</dbReference>
<comment type="caution">
    <text evidence="7">The sequence shown here is derived from an EMBL/GenBank/DDBJ whole genome shotgun (WGS) entry which is preliminary data.</text>
</comment>
<evidence type="ECO:0000256" key="1">
    <source>
        <dbReference type="ARBA" id="ARBA00023015"/>
    </source>
</evidence>
<dbReference type="Proteomes" id="UP001595699">
    <property type="component" value="Unassembled WGS sequence"/>
</dbReference>
<keyword evidence="1" id="KW-0805">Transcription regulation</keyword>
<evidence type="ECO:0000256" key="2">
    <source>
        <dbReference type="ARBA" id="ARBA00023125"/>
    </source>
</evidence>
<dbReference type="RefSeq" id="WP_205119853.1">
    <property type="nucleotide sequence ID" value="NZ_JAFBCM010000001.1"/>
</dbReference>
<evidence type="ECO:0000259" key="6">
    <source>
        <dbReference type="PROSITE" id="PS50977"/>
    </source>
</evidence>
<gene>
    <name evidence="7" type="ORF">ACFOUW_19630</name>
</gene>
<keyword evidence="3" id="KW-0804">Transcription</keyword>
<dbReference type="EMBL" id="JBHRZH010000017">
    <property type="protein sequence ID" value="MFC3763062.1"/>
    <property type="molecule type" value="Genomic_DNA"/>
</dbReference>
<feature type="domain" description="HTH tetR-type" evidence="6">
    <location>
        <begin position="1"/>
        <end position="53"/>
    </location>
</feature>
<dbReference type="Gene3D" id="1.10.357.10">
    <property type="entry name" value="Tetracycline Repressor, domain 2"/>
    <property type="match status" value="1"/>
</dbReference>
<sequence length="126" mass="14365">MAGYEVIRQHGLANLRTRDVAARAGITVATLHYYFPTKEALVRAVIEHAITARMLMPLELDQDRADGPQALRTMVDGLVEQAKNDPGHFRLLHELIPRRGHRERRTPGQSLADRRHRNPLGREPHQ</sequence>
<dbReference type="Pfam" id="PF00440">
    <property type="entry name" value="TetR_N"/>
    <property type="match status" value="1"/>
</dbReference>
<name>A0ABV7YEM7_9ACTN</name>
<protein>
    <submittedName>
        <fullName evidence="7">TetR/AcrR family transcriptional regulator</fullName>
    </submittedName>
</protein>
<feature type="DNA-binding region" description="H-T-H motif" evidence="4">
    <location>
        <begin position="16"/>
        <end position="35"/>
    </location>
</feature>
<feature type="region of interest" description="Disordered" evidence="5">
    <location>
        <begin position="95"/>
        <end position="126"/>
    </location>
</feature>